<dbReference type="RefSeq" id="WP_221930423.1">
    <property type="nucleotide sequence ID" value="NZ_FXTK01000012.1"/>
</dbReference>
<evidence type="ECO:0000313" key="1">
    <source>
        <dbReference type="EMBL" id="SMO82131.1"/>
    </source>
</evidence>
<evidence type="ECO:0008006" key="3">
    <source>
        <dbReference type="Google" id="ProtNLM"/>
    </source>
</evidence>
<sequence length="96" mass="10211">MDMGLKDKVVIVTGGGSGIGAGITEVLECDQEDFLRGDDRTFIRRDALPKGVGIGTLADLQRLGLIVCGVSRWRQKEGFRITQAGRDAIGGSGHPQ</sequence>
<dbReference type="EMBL" id="FXTK01000012">
    <property type="protein sequence ID" value="SMO82131.1"/>
    <property type="molecule type" value="Genomic_DNA"/>
</dbReference>
<dbReference type="InterPro" id="IPR036291">
    <property type="entry name" value="NAD(P)-bd_dom_sf"/>
</dbReference>
<protein>
    <recommendedName>
        <fullName evidence="3">Short chain dehydrogenase</fullName>
    </recommendedName>
</protein>
<dbReference type="AlphaFoldDB" id="A0A521EF71"/>
<dbReference type="SUPFAM" id="SSF51735">
    <property type="entry name" value="NAD(P)-binding Rossmann-fold domains"/>
    <property type="match status" value="1"/>
</dbReference>
<name>A0A521EF71_9RHOB</name>
<accession>A0A521EF71</accession>
<proteinExistence type="predicted"/>
<reference evidence="1 2" key="1">
    <citation type="submission" date="2017-05" db="EMBL/GenBank/DDBJ databases">
        <authorList>
            <person name="Varghese N."/>
            <person name="Submissions S."/>
        </authorList>
    </citation>
    <scope>NUCLEOTIDE SEQUENCE [LARGE SCALE GENOMIC DNA]</scope>
    <source>
        <strain evidence="1 2">DSM 100094</strain>
    </source>
</reference>
<gene>
    <name evidence="1" type="ORF">SAMN06265221_112106</name>
</gene>
<keyword evidence="2" id="KW-1185">Reference proteome</keyword>
<evidence type="ECO:0000313" key="2">
    <source>
        <dbReference type="Proteomes" id="UP000319014"/>
    </source>
</evidence>
<dbReference type="Proteomes" id="UP000319014">
    <property type="component" value="Unassembled WGS sequence"/>
</dbReference>
<organism evidence="1 2">
    <name type="scientific">Paracoccus laeviglucosivorans</name>
    <dbReference type="NCBI Taxonomy" id="1197861"/>
    <lineage>
        <taxon>Bacteria</taxon>
        <taxon>Pseudomonadati</taxon>
        <taxon>Pseudomonadota</taxon>
        <taxon>Alphaproteobacteria</taxon>
        <taxon>Rhodobacterales</taxon>
        <taxon>Paracoccaceae</taxon>
        <taxon>Paracoccus</taxon>
    </lineage>
</organism>